<dbReference type="GO" id="GO:0016740">
    <property type="term" value="F:transferase activity"/>
    <property type="evidence" value="ECO:0007669"/>
    <property type="project" value="UniProtKB-KW"/>
</dbReference>
<dbReference type="InterPro" id="IPR036873">
    <property type="entry name" value="Rhodanese-like_dom_sf"/>
</dbReference>
<evidence type="ECO:0000259" key="1">
    <source>
        <dbReference type="PROSITE" id="PS50206"/>
    </source>
</evidence>
<evidence type="ECO:0000313" key="3">
    <source>
        <dbReference type="Proteomes" id="UP000248134"/>
    </source>
</evidence>
<dbReference type="SUPFAM" id="SSF52821">
    <property type="entry name" value="Rhodanese/Cell cycle control phosphatase"/>
    <property type="match status" value="1"/>
</dbReference>
<dbReference type="RefSeq" id="WP_110787915.1">
    <property type="nucleotide sequence ID" value="NZ_QKQS01000026.1"/>
</dbReference>
<dbReference type="AlphaFoldDB" id="A0A323UCB6"/>
<dbReference type="SMART" id="SM00450">
    <property type="entry name" value="RHOD"/>
    <property type="match status" value="1"/>
</dbReference>
<protein>
    <submittedName>
        <fullName evidence="2">Sulfurtransferase</fullName>
    </submittedName>
</protein>
<dbReference type="Gene3D" id="3.40.250.10">
    <property type="entry name" value="Rhodanese-like domain"/>
    <property type="match status" value="1"/>
</dbReference>
<comment type="caution">
    <text evidence="2">The sequence shown here is derived from an EMBL/GenBank/DDBJ whole genome shotgun (WGS) entry which is preliminary data.</text>
</comment>
<dbReference type="InterPro" id="IPR001763">
    <property type="entry name" value="Rhodanese-like_dom"/>
</dbReference>
<dbReference type="EMBL" id="QKQS01000026">
    <property type="protein sequence ID" value="PZA09807.1"/>
    <property type="molecule type" value="Genomic_DNA"/>
</dbReference>
<proteinExistence type="predicted"/>
<name>A0A323UCB6_RHOPL</name>
<dbReference type="Pfam" id="PF00581">
    <property type="entry name" value="Rhodanese"/>
    <property type="match status" value="1"/>
</dbReference>
<organism evidence="2 3">
    <name type="scientific">Rhodopseudomonas palustris</name>
    <dbReference type="NCBI Taxonomy" id="1076"/>
    <lineage>
        <taxon>Bacteria</taxon>
        <taxon>Pseudomonadati</taxon>
        <taxon>Pseudomonadota</taxon>
        <taxon>Alphaproteobacteria</taxon>
        <taxon>Hyphomicrobiales</taxon>
        <taxon>Nitrobacteraceae</taxon>
        <taxon>Rhodopseudomonas</taxon>
    </lineage>
</organism>
<dbReference type="OrthoDB" id="9807812at2"/>
<dbReference type="Proteomes" id="UP000248134">
    <property type="component" value="Unassembled WGS sequence"/>
</dbReference>
<gene>
    <name evidence="2" type="ORF">DNX69_20870</name>
</gene>
<dbReference type="PANTHER" id="PTHR43031">
    <property type="entry name" value="FAD-DEPENDENT OXIDOREDUCTASE"/>
    <property type="match status" value="1"/>
</dbReference>
<reference evidence="2 3" key="1">
    <citation type="submission" date="2018-06" db="EMBL/GenBank/DDBJ databases">
        <title>Draft Whole-Genome Sequence of the purple photosynthetic bacterium Rhodospeudomonas palustris XCP.</title>
        <authorList>
            <person name="Rayyan A."/>
            <person name="Meyer T.E."/>
            <person name="Kyndt J.A."/>
        </authorList>
    </citation>
    <scope>NUCLEOTIDE SEQUENCE [LARGE SCALE GENOMIC DNA]</scope>
    <source>
        <strain evidence="2 3">XCP</strain>
    </source>
</reference>
<keyword evidence="2" id="KW-0808">Transferase</keyword>
<feature type="domain" description="Rhodanese" evidence="1">
    <location>
        <begin position="16"/>
        <end position="106"/>
    </location>
</feature>
<evidence type="ECO:0000313" key="2">
    <source>
        <dbReference type="EMBL" id="PZA09807.1"/>
    </source>
</evidence>
<dbReference type="PROSITE" id="PS50206">
    <property type="entry name" value="RHODANESE_3"/>
    <property type="match status" value="1"/>
</dbReference>
<accession>A0A323UCB6</accession>
<dbReference type="PANTHER" id="PTHR43031:SF7">
    <property type="entry name" value="NITRIC OXIDE REDUCTASE FLRD-NAD(+) REDUCTASE"/>
    <property type="match status" value="1"/>
</dbReference>
<sequence>MSVKTISPIEAHRMMTHDGAVLVDVRERHEIEREHIDGAIELPLTGFKHGDLGAAQGHKAIFFCHSGGRTRMYAGQIAAKANGVCEPYVLGGGILAWRKAGFPTVQGPKPPGLFQRLFGSKQEG</sequence>
<dbReference type="InterPro" id="IPR050229">
    <property type="entry name" value="GlpE_sulfurtransferase"/>
</dbReference>